<comment type="caution">
    <text evidence="2">The sequence shown here is derived from an EMBL/GenBank/DDBJ whole genome shotgun (WGS) entry which is preliminary data.</text>
</comment>
<name>A0ABQ5HW27_9ASTR</name>
<organism evidence="2 3">
    <name type="scientific">Tanacetum coccineum</name>
    <dbReference type="NCBI Taxonomy" id="301880"/>
    <lineage>
        <taxon>Eukaryota</taxon>
        <taxon>Viridiplantae</taxon>
        <taxon>Streptophyta</taxon>
        <taxon>Embryophyta</taxon>
        <taxon>Tracheophyta</taxon>
        <taxon>Spermatophyta</taxon>
        <taxon>Magnoliopsida</taxon>
        <taxon>eudicotyledons</taxon>
        <taxon>Gunneridae</taxon>
        <taxon>Pentapetalae</taxon>
        <taxon>asterids</taxon>
        <taxon>campanulids</taxon>
        <taxon>Asterales</taxon>
        <taxon>Asteraceae</taxon>
        <taxon>Asteroideae</taxon>
        <taxon>Anthemideae</taxon>
        <taxon>Anthemidinae</taxon>
        <taxon>Tanacetum</taxon>
    </lineage>
</organism>
<evidence type="ECO:0000313" key="3">
    <source>
        <dbReference type="Proteomes" id="UP001151760"/>
    </source>
</evidence>
<proteinExistence type="predicted"/>
<reference evidence="2" key="2">
    <citation type="submission" date="2022-01" db="EMBL/GenBank/DDBJ databases">
        <authorList>
            <person name="Yamashiro T."/>
            <person name="Shiraishi A."/>
            <person name="Satake H."/>
            <person name="Nakayama K."/>
        </authorList>
    </citation>
    <scope>NUCLEOTIDE SEQUENCE</scope>
</reference>
<gene>
    <name evidence="2" type="ORF">Tco_1080901</name>
</gene>
<evidence type="ECO:0000313" key="2">
    <source>
        <dbReference type="EMBL" id="GJT92056.1"/>
    </source>
</evidence>
<reference evidence="2" key="1">
    <citation type="journal article" date="2022" name="Int. J. Mol. Sci.">
        <title>Draft Genome of Tanacetum Coccineum: Genomic Comparison of Closely Related Tanacetum-Family Plants.</title>
        <authorList>
            <person name="Yamashiro T."/>
            <person name="Shiraishi A."/>
            <person name="Nakayama K."/>
            <person name="Satake H."/>
        </authorList>
    </citation>
    <scope>NUCLEOTIDE SEQUENCE</scope>
</reference>
<dbReference type="EMBL" id="BQNB010020074">
    <property type="protein sequence ID" value="GJT92056.1"/>
    <property type="molecule type" value="Genomic_DNA"/>
</dbReference>
<protein>
    <submittedName>
        <fullName evidence="2">Uncharacterized protein</fullName>
    </submittedName>
</protein>
<sequence>MLMVDRCKFLYFTSVKLGMPIVSPSSNKKKGVTHTNEVSNSNPFDVFNSVDNDVEFGTNGRTTNLVNKGANSSGSSFMNVENSSTSNIPIIDKNGKFEGLLIDGQAIHVDEASNPLKKVECPGDYDSEDEVASVDNDMARSSASEMVGFGTQSLLEQWRDSNDNGDYDEDSYDDHM</sequence>
<dbReference type="Proteomes" id="UP001151760">
    <property type="component" value="Unassembled WGS sequence"/>
</dbReference>
<accession>A0ABQ5HW27</accession>
<evidence type="ECO:0000256" key="1">
    <source>
        <dbReference type="SAM" id="MobiDB-lite"/>
    </source>
</evidence>
<feature type="compositionally biased region" description="Acidic residues" evidence="1">
    <location>
        <begin position="163"/>
        <end position="176"/>
    </location>
</feature>
<keyword evidence="3" id="KW-1185">Reference proteome</keyword>
<feature type="region of interest" description="Disordered" evidence="1">
    <location>
        <begin position="156"/>
        <end position="176"/>
    </location>
</feature>